<feature type="domain" description="Peptidase M20 dimerisation" evidence="4">
    <location>
        <begin position="197"/>
        <end position="344"/>
    </location>
</feature>
<dbReference type="Pfam" id="PF07687">
    <property type="entry name" value="M20_dimer"/>
    <property type="match status" value="1"/>
</dbReference>
<dbReference type="GO" id="GO:0046872">
    <property type="term" value="F:metal ion binding"/>
    <property type="evidence" value="ECO:0007669"/>
    <property type="project" value="UniProtKB-KW"/>
</dbReference>
<keyword evidence="7" id="KW-1185">Reference proteome</keyword>
<dbReference type="Proteomes" id="UP000693972">
    <property type="component" value="Unassembled WGS sequence"/>
</dbReference>
<protein>
    <submittedName>
        <fullName evidence="6">M20/M25/M40 family metallo-hydrolase</fullName>
    </submittedName>
</protein>
<dbReference type="InterPro" id="IPR051458">
    <property type="entry name" value="Cyt/Met_Dipeptidase"/>
</dbReference>
<sequence>MTQTLYKAGITAAQTPDFKRRLAELIGFRTDATVPESGPDLSAYLDHISQWFAALGFSVTRHTQDGHLFLVVQRLEGADLPTILSYSHGDVVSGMAGRWRNNLDPWTLTQIGEDWFGRGIADNKGQFLVNLTAVETVLAQRGRLGANVTWLIEMGEEIGSPGLATFCQTHADLLAADMLLASDGPRVAVDRPTVFLGARGGATFRLDLVRRDAGRHSGNFGGALRNPALEMAHALACITDRTGAIQIPDWTPGTIPDATRQALAGLTPAGGAIDADWGAPGLTPAERIHAWSSAEVLALHAGDPPAPVNAIPPRASAWVQLRFAPGTDDTRLEATLRSHLDAHGFADVQITQEGPFFAASQTPVDHPAAQLIAAAITEGTGSAPVILPALGGSLPNDIFCDGLGLPTVWVPHSFPSCSQHAPDEHLPKRLLQDATGVMSVALGALSGTRPEDLRARPTG</sequence>
<name>A0A975TX81_9RHOB</name>
<keyword evidence="1" id="KW-0645">Protease</keyword>
<gene>
    <name evidence="5" type="ORF">KUL25_05440</name>
    <name evidence="6" type="ORF">KUL25_05445</name>
</gene>
<evidence type="ECO:0000259" key="4">
    <source>
        <dbReference type="Pfam" id="PF07687"/>
    </source>
</evidence>
<dbReference type="RefSeq" id="WP_257892018.1">
    <property type="nucleotide sequence ID" value="NZ_JAIMBW010000001.1"/>
</dbReference>
<evidence type="ECO:0000313" key="6">
    <source>
        <dbReference type="EMBL" id="QXL88960.1"/>
    </source>
</evidence>
<dbReference type="SUPFAM" id="SSF53187">
    <property type="entry name" value="Zn-dependent exopeptidases"/>
    <property type="match status" value="1"/>
</dbReference>
<organism evidence="6">
    <name type="scientific">Gymnodinialimonas phycosphaerae</name>
    <dbReference type="NCBI Taxonomy" id="2841589"/>
    <lineage>
        <taxon>Bacteria</taxon>
        <taxon>Pseudomonadati</taxon>
        <taxon>Pseudomonadota</taxon>
        <taxon>Alphaproteobacteria</taxon>
        <taxon>Rhodobacterales</taxon>
        <taxon>Paracoccaceae</taxon>
        <taxon>Gymnodinialimonas</taxon>
    </lineage>
</organism>
<keyword evidence="2" id="KW-0479">Metal-binding</keyword>
<dbReference type="Gene3D" id="3.40.630.10">
    <property type="entry name" value="Zn peptidases"/>
    <property type="match status" value="1"/>
</dbReference>
<evidence type="ECO:0000256" key="3">
    <source>
        <dbReference type="ARBA" id="ARBA00022801"/>
    </source>
</evidence>
<dbReference type="GO" id="GO:0008233">
    <property type="term" value="F:peptidase activity"/>
    <property type="evidence" value="ECO:0007669"/>
    <property type="project" value="UniProtKB-KW"/>
</dbReference>
<accession>A0A975TX81</accession>
<dbReference type="InterPro" id="IPR011650">
    <property type="entry name" value="Peptidase_M20_dimer"/>
</dbReference>
<dbReference type="EMBL" id="CP078073">
    <property type="protein sequence ID" value="QXL88960.1"/>
    <property type="molecule type" value="Genomic_DNA"/>
</dbReference>
<dbReference type="Gene3D" id="3.30.70.360">
    <property type="match status" value="1"/>
</dbReference>
<evidence type="ECO:0000256" key="2">
    <source>
        <dbReference type="ARBA" id="ARBA00022723"/>
    </source>
</evidence>
<dbReference type="EMBL" id="JAIMBW010000001">
    <property type="protein sequence ID" value="MBY4892204.1"/>
    <property type="molecule type" value="Genomic_DNA"/>
</dbReference>
<reference evidence="6 7" key="1">
    <citation type="submission" date="2021-07" db="EMBL/GenBank/DDBJ databases">
        <title>Karlodiniumbacter phycospheric gen. nov., sp. nov., a phycosphere bacterium isolated from karlodinium veneficum.</title>
        <authorList>
            <person name="Peng Y."/>
            <person name="Jiang L."/>
            <person name="Lee J."/>
        </authorList>
    </citation>
    <scope>NUCLEOTIDE SEQUENCE</scope>
    <source>
        <strain evidence="6 7">N5</strain>
    </source>
</reference>
<dbReference type="NCBIfam" id="NF005478">
    <property type="entry name" value="PRK07079.1"/>
    <property type="match status" value="1"/>
</dbReference>
<dbReference type="Pfam" id="PF01546">
    <property type="entry name" value="Peptidase_M20"/>
    <property type="match status" value="1"/>
</dbReference>
<dbReference type="InterPro" id="IPR002933">
    <property type="entry name" value="Peptidase_M20"/>
</dbReference>
<dbReference type="PANTHER" id="PTHR43270:SF12">
    <property type="entry name" value="SUCCINYL-DIAMINOPIMELATE DESUCCINYLASE"/>
    <property type="match status" value="1"/>
</dbReference>
<keyword evidence="3" id="KW-0378">Hydrolase</keyword>
<dbReference type="PANTHER" id="PTHR43270">
    <property type="entry name" value="BETA-ALA-HIS DIPEPTIDASE"/>
    <property type="match status" value="1"/>
</dbReference>
<evidence type="ECO:0000313" key="7">
    <source>
        <dbReference type="Proteomes" id="UP000693972"/>
    </source>
</evidence>
<evidence type="ECO:0000313" key="5">
    <source>
        <dbReference type="EMBL" id="MBY4892204.1"/>
    </source>
</evidence>
<dbReference type="AlphaFoldDB" id="A0A975TX81"/>
<proteinExistence type="predicted"/>
<dbReference type="GO" id="GO:0006508">
    <property type="term" value="P:proteolysis"/>
    <property type="evidence" value="ECO:0007669"/>
    <property type="project" value="UniProtKB-KW"/>
</dbReference>
<evidence type="ECO:0000256" key="1">
    <source>
        <dbReference type="ARBA" id="ARBA00022670"/>
    </source>
</evidence>